<proteinExistence type="predicted"/>
<feature type="compositionally biased region" description="Low complexity" evidence="1">
    <location>
        <begin position="383"/>
        <end position="398"/>
    </location>
</feature>
<evidence type="ECO:0000313" key="5">
    <source>
        <dbReference type="EMBL" id="MCU7555166.1"/>
    </source>
</evidence>
<feature type="domain" description="DUF7939" evidence="4">
    <location>
        <begin position="464"/>
        <end position="546"/>
    </location>
</feature>
<dbReference type="PANTHER" id="PTHR40940:SF1">
    <property type="entry name" value="PROTEIN BATD"/>
    <property type="match status" value="1"/>
</dbReference>
<dbReference type="PANTHER" id="PTHR40940">
    <property type="entry name" value="PROTEIN BATD-RELATED"/>
    <property type="match status" value="1"/>
</dbReference>
<evidence type="ECO:0000256" key="3">
    <source>
        <dbReference type="SAM" id="SignalP"/>
    </source>
</evidence>
<dbReference type="EMBL" id="JAOTJC010000008">
    <property type="protein sequence ID" value="MCU7555166.1"/>
    <property type="molecule type" value="Genomic_DNA"/>
</dbReference>
<dbReference type="Proteomes" id="UP001209257">
    <property type="component" value="Unassembled WGS sequence"/>
</dbReference>
<comment type="caution">
    <text evidence="5">The sequence shown here is derived from an EMBL/GenBank/DDBJ whole genome shotgun (WGS) entry which is preliminary data.</text>
</comment>
<protein>
    <submittedName>
        <fullName evidence="5">BatD family protein</fullName>
    </submittedName>
</protein>
<evidence type="ECO:0000259" key="4">
    <source>
        <dbReference type="Pfam" id="PF25607"/>
    </source>
</evidence>
<accession>A0ABT2VPC3</accession>
<dbReference type="InterPro" id="IPR025738">
    <property type="entry name" value="BatD"/>
</dbReference>
<keyword evidence="2" id="KW-1133">Transmembrane helix</keyword>
<dbReference type="Pfam" id="PF25607">
    <property type="entry name" value="DUF7939"/>
    <property type="match status" value="1"/>
</dbReference>
<organism evidence="5 6">
    <name type="scientific">Alteromonas salexigens</name>
    <dbReference type="NCBI Taxonomy" id="2982530"/>
    <lineage>
        <taxon>Bacteria</taxon>
        <taxon>Pseudomonadati</taxon>
        <taxon>Pseudomonadota</taxon>
        <taxon>Gammaproteobacteria</taxon>
        <taxon>Alteromonadales</taxon>
        <taxon>Alteromonadaceae</taxon>
        <taxon>Alteromonas/Salinimonas group</taxon>
        <taxon>Alteromonas</taxon>
    </lineage>
</organism>
<keyword evidence="6" id="KW-1185">Reference proteome</keyword>
<reference evidence="6" key="1">
    <citation type="submission" date="2023-07" db="EMBL/GenBank/DDBJ databases">
        <title>Study on multiphase classification of strain Alteromonas salexigens isolated from the Yellow Sea.</title>
        <authorList>
            <person name="Sun L."/>
        </authorList>
    </citation>
    <scope>NUCLEOTIDE SEQUENCE [LARGE SCALE GENOMIC DNA]</scope>
    <source>
        <strain evidence="6">ASW11-19</strain>
    </source>
</reference>
<keyword evidence="2" id="KW-0472">Membrane</keyword>
<gene>
    <name evidence="5" type="ORF">OCL06_11220</name>
</gene>
<dbReference type="InterPro" id="IPR057699">
    <property type="entry name" value="DUF7939"/>
</dbReference>
<feature type="region of interest" description="Disordered" evidence="1">
    <location>
        <begin position="543"/>
        <end position="567"/>
    </location>
</feature>
<dbReference type="Pfam" id="PF13584">
    <property type="entry name" value="BatD"/>
    <property type="match status" value="1"/>
</dbReference>
<evidence type="ECO:0000256" key="2">
    <source>
        <dbReference type="SAM" id="Phobius"/>
    </source>
</evidence>
<evidence type="ECO:0000256" key="1">
    <source>
        <dbReference type="SAM" id="MobiDB-lite"/>
    </source>
</evidence>
<keyword evidence="3" id="KW-0732">Signal</keyword>
<feature type="region of interest" description="Disordered" evidence="1">
    <location>
        <begin position="383"/>
        <end position="411"/>
    </location>
</feature>
<name>A0ABT2VPC3_9ALTE</name>
<keyword evidence="2" id="KW-0812">Transmembrane</keyword>
<dbReference type="RefSeq" id="WP_262994556.1">
    <property type="nucleotide sequence ID" value="NZ_JAOTJC010000008.1"/>
</dbReference>
<feature type="signal peptide" evidence="3">
    <location>
        <begin position="1"/>
        <end position="20"/>
    </location>
</feature>
<evidence type="ECO:0000313" key="6">
    <source>
        <dbReference type="Proteomes" id="UP001209257"/>
    </source>
</evidence>
<feature type="transmembrane region" description="Helical" evidence="2">
    <location>
        <begin position="423"/>
        <end position="443"/>
    </location>
</feature>
<feature type="chain" id="PRO_5046861367" evidence="3">
    <location>
        <begin position="21"/>
        <end position="567"/>
    </location>
</feature>
<sequence length="567" mass="62363">MRTLVFILISVLGWHLPALAEVEAVEASVDNNPVMLDEAIRLTVTAHGDADRDAFDSSVLLDDFVVGRTSVSSRTSMVNFNTTRTTVWTTTLFPRAVGTFTIPAITIEGKQSAPIEIEVIPVAQGSTQATRDYFVTTQADTREVYLNQQILYTAKLHLATRIEQGSLQAPELANAEIRQVGEDKQYTDIVNGKRYQVIERNFAVVPQKSGTFTLRGPVFQGEVIAADSNQRFGFFNRTQQVNRVGADITIEVKPVPTDIDYHWLPSEFVGLDEEWPDQESFTVGEPMTRVLTFTAMGVVEEQLPELPSHYPPGFKLYPDQASTATVEKDNLLIAQRVESLAIIPTKAGDFVLPEVTVPWFNVLTGETEYATLPARTITVAPAAADTSAPPQTQPQSPAETPPASPLPGADSAPVRSPTYSFDLYLAGALAIALAGWLFTWLYYRRRTGTAPAPVGVNQPVSVNEKHAFSALLRAVDSGESANIQARLRDWLGTLLPHHRPAVVLSTHPTFSEVQQQLNQLLAARYGAQPQAWQASEMRSALERARNSLKRQQNSASSRLPDLYPDVK</sequence>